<dbReference type="InterPro" id="IPR050336">
    <property type="entry name" value="Chromosome_partition/occlusion"/>
</dbReference>
<accession>A0AB74EX50</accession>
<keyword evidence="2 7" id="KW-0489">Methyltransferase</keyword>
<dbReference type="Gene3D" id="3.40.50.150">
    <property type="entry name" value="Vaccinia Virus protein VP39"/>
    <property type="match status" value="1"/>
</dbReference>
<dbReference type="Pfam" id="PF01555">
    <property type="entry name" value="N6_N4_Mtase"/>
    <property type="match status" value="1"/>
</dbReference>
<dbReference type="InterPro" id="IPR002941">
    <property type="entry name" value="DNA_methylase_N4/N6"/>
</dbReference>
<evidence type="ECO:0000313" key="8">
    <source>
        <dbReference type="Proteomes" id="UP000184012"/>
    </source>
</evidence>
<name>A0AB74EX50_9FIRM</name>
<sequence length="411" mass="46770">MEKEMQYYLAEVNDLIPYIRNARTHSESQVNQIAASIKEFGFLSPILIAEDNTILAGHGRLAAARKLGLKQVPCVKESHLTETQRRAYIIADNKLSLNAGWDEDMLAIELSELQGADFDLDILGFDESELASIFEDDKEVEDDDFDVEEELAKSPFTKAGDIWTLGRHRLICGDSTKEEIYNRLMDGKKANLVVTDPPYNVNYEGSAGKIKNDNMDTDKFYNFLLDTFSNMEKVMADDASIYVFHADTEGLNFRKAFNDAGFYLSGCCIWKKPSLVLGRSPYQWQHEPCLYGWKKKGKHLWYSGRKETTIWEFEKTKKNADHPTMKPIPLLAYPINNSSMSNTLILDPFGGSGSTLIACEQTDRSCYTIELDEKFCDVIIKRYIEQAGTDKDVFVLRDGKEYLYSEVTADE</sequence>
<dbReference type="GO" id="GO:0007059">
    <property type="term" value="P:chromosome segregation"/>
    <property type="evidence" value="ECO:0007669"/>
    <property type="project" value="TreeGrafter"/>
</dbReference>
<dbReference type="GO" id="GO:0008170">
    <property type="term" value="F:N-methyltransferase activity"/>
    <property type="evidence" value="ECO:0007669"/>
    <property type="project" value="InterPro"/>
</dbReference>
<dbReference type="GO" id="GO:0005694">
    <property type="term" value="C:chromosome"/>
    <property type="evidence" value="ECO:0007669"/>
    <property type="project" value="TreeGrafter"/>
</dbReference>
<proteinExistence type="inferred from homology"/>
<dbReference type="InterPro" id="IPR003115">
    <property type="entry name" value="ParB_N"/>
</dbReference>
<dbReference type="SUPFAM" id="SSF53335">
    <property type="entry name" value="S-adenosyl-L-methionine-dependent methyltransferases"/>
    <property type="match status" value="1"/>
</dbReference>
<dbReference type="Proteomes" id="UP000184012">
    <property type="component" value="Unassembled WGS sequence"/>
</dbReference>
<dbReference type="GO" id="GO:0032259">
    <property type="term" value="P:methylation"/>
    <property type="evidence" value="ECO:0007669"/>
    <property type="project" value="UniProtKB-KW"/>
</dbReference>
<evidence type="ECO:0000313" key="7">
    <source>
        <dbReference type="EMBL" id="SHL24849.1"/>
    </source>
</evidence>
<comment type="similarity">
    <text evidence="1 5">Belongs to the N(4)/N(6)-methyltransferase family.</text>
</comment>
<keyword evidence="4" id="KW-0680">Restriction system</keyword>
<dbReference type="GO" id="GO:0003677">
    <property type="term" value="F:DNA binding"/>
    <property type="evidence" value="ECO:0007669"/>
    <property type="project" value="InterPro"/>
</dbReference>
<dbReference type="AlphaFoldDB" id="A0AB74EX50"/>
<dbReference type="Pfam" id="PF02195">
    <property type="entry name" value="ParB_N"/>
    <property type="match status" value="1"/>
</dbReference>
<comment type="caution">
    <text evidence="7">The sequence shown here is derived from an EMBL/GenBank/DDBJ whole genome shotgun (WGS) entry which is preliminary data.</text>
</comment>
<keyword evidence="3" id="KW-0808">Transferase</keyword>
<organism evidence="7 8">
    <name type="scientific">Eubacterium callanderi</name>
    <dbReference type="NCBI Taxonomy" id="53442"/>
    <lineage>
        <taxon>Bacteria</taxon>
        <taxon>Bacillati</taxon>
        <taxon>Bacillota</taxon>
        <taxon>Clostridia</taxon>
        <taxon>Eubacteriales</taxon>
        <taxon>Eubacteriaceae</taxon>
        <taxon>Eubacterium</taxon>
    </lineage>
</organism>
<dbReference type="RefSeq" id="WP_073382510.1">
    <property type="nucleotide sequence ID" value="NZ_CP176625.1"/>
</dbReference>
<gene>
    <name evidence="7" type="ORF">SAMN04515649_103314</name>
</gene>
<protein>
    <recommendedName>
        <fullName evidence="5">Methyltransferase</fullName>
        <ecNumber evidence="5">2.1.1.-</ecNumber>
    </recommendedName>
</protein>
<reference evidence="7 8" key="1">
    <citation type="submission" date="2016-11" db="EMBL/GenBank/DDBJ databases">
        <authorList>
            <person name="Varghese N."/>
            <person name="Submissions S."/>
        </authorList>
    </citation>
    <scope>NUCLEOTIDE SEQUENCE [LARGE SCALE GENOMIC DNA]</scope>
    <source>
        <strain evidence="7 8">FD</strain>
    </source>
</reference>
<evidence type="ECO:0000256" key="5">
    <source>
        <dbReference type="RuleBase" id="RU362026"/>
    </source>
</evidence>
<dbReference type="InterPro" id="IPR029063">
    <property type="entry name" value="SAM-dependent_MTases_sf"/>
</dbReference>
<evidence type="ECO:0000259" key="6">
    <source>
        <dbReference type="SMART" id="SM00470"/>
    </source>
</evidence>
<dbReference type="InterPro" id="IPR015840">
    <property type="entry name" value="DNA_MeTrfase_ParB"/>
</dbReference>
<dbReference type="InterPro" id="IPR001091">
    <property type="entry name" value="RM_Methyltransferase"/>
</dbReference>
<dbReference type="PANTHER" id="PTHR33375">
    <property type="entry name" value="CHROMOSOME-PARTITIONING PROTEIN PARB-RELATED"/>
    <property type="match status" value="1"/>
</dbReference>
<feature type="domain" description="ParB-like N-terminal" evidence="6">
    <location>
        <begin position="8"/>
        <end position="93"/>
    </location>
</feature>
<evidence type="ECO:0000256" key="4">
    <source>
        <dbReference type="ARBA" id="ARBA00022747"/>
    </source>
</evidence>
<dbReference type="Gene3D" id="3.90.1530.10">
    <property type="entry name" value="Conserved hypothetical protein from pyrococcus furiosus pfu- 392566-001, ParB domain"/>
    <property type="match status" value="1"/>
</dbReference>
<dbReference type="GO" id="GO:0009307">
    <property type="term" value="P:DNA restriction-modification system"/>
    <property type="evidence" value="ECO:0007669"/>
    <property type="project" value="UniProtKB-KW"/>
</dbReference>
<dbReference type="EMBL" id="FRBP01000003">
    <property type="protein sequence ID" value="SHL24849.1"/>
    <property type="molecule type" value="Genomic_DNA"/>
</dbReference>
<dbReference type="PRINTS" id="PR00508">
    <property type="entry name" value="S21N4MTFRASE"/>
</dbReference>
<dbReference type="InterPro" id="IPR036086">
    <property type="entry name" value="ParB/Sulfiredoxin_sf"/>
</dbReference>
<evidence type="ECO:0000256" key="1">
    <source>
        <dbReference type="ARBA" id="ARBA00006594"/>
    </source>
</evidence>
<dbReference type="SMART" id="SM00470">
    <property type="entry name" value="ParB"/>
    <property type="match status" value="1"/>
</dbReference>
<dbReference type="CDD" id="cd16403">
    <property type="entry name" value="ParB_N_like_MT"/>
    <property type="match status" value="1"/>
</dbReference>
<dbReference type="PIRSF" id="PIRSF036758">
    <property type="entry name" value="Aden_M_ParB"/>
    <property type="match status" value="1"/>
</dbReference>
<dbReference type="SUPFAM" id="SSF110849">
    <property type="entry name" value="ParB/Sulfiredoxin"/>
    <property type="match status" value="1"/>
</dbReference>
<dbReference type="PANTHER" id="PTHR33375:SF1">
    <property type="entry name" value="CHROMOSOME-PARTITIONING PROTEIN PARB-RELATED"/>
    <property type="match status" value="1"/>
</dbReference>
<dbReference type="EC" id="2.1.1.-" evidence="5"/>
<dbReference type="InterPro" id="IPR002052">
    <property type="entry name" value="DNA_methylase_N6_adenine_CS"/>
</dbReference>
<dbReference type="PROSITE" id="PS00092">
    <property type="entry name" value="N6_MTASE"/>
    <property type="match status" value="1"/>
</dbReference>
<evidence type="ECO:0000256" key="3">
    <source>
        <dbReference type="ARBA" id="ARBA00022679"/>
    </source>
</evidence>
<evidence type="ECO:0000256" key="2">
    <source>
        <dbReference type="ARBA" id="ARBA00022603"/>
    </source>
</evidence>
<dbReference type="GO" id="GO:0045881">
    <property type="term" value="P:positive regulation of sporulation resulting in formation of a cellular spore"/>
    <property type="evidence" value="ECO:0007669"/>
    <property type="project" value="TreeGrafter"/>
</dbReference>